<evidence type="ECO:0000256" key="9">
    <source>
        <dbReference type="ARBA" id="ARBA00022741"/>
    </source>
</evidence>
<evidence type="ECO:0000256" key="11">
    <source>
        <dbReference type="ARBA" id="ARBA00022840"/>
    </source>
</evidence>
<dbReference type="GO" id="GO:0004721">
    <property type="term" value="F:phosphoprotein phosphatase activity"/>
    <property type="evidence" value="ECO:0007669"/>
    <property type="project" value="TreeGrafter"/>
</dbReference>
<dbReference type="Pfam" id="PF00512">
    <property type="entry name" value="HisKA"/>
    <property type="match status" value="1"/>
</dbReference>
<keyword evidence="17" id="KW-1185">Reference proteome</keyword>
<comment type="subcellular location">
    <subcellularLocation>
        <location evidence="2">Cell membrane</location>
    </subcellularLocation>
</comment>
<dbReference type="GO" id="GO:0005886">
    <property type="term" value="C:plasma membrane"/>
    <property type="evidence" value="ECO:0007669"/>
    <property type="project" value="UniProtKB-SubCell"/>
</dbReference>
<dbReference type="RefSeq" id="WP_188446839.1">
    <property type="nucleotide sequence ID" value="NZ_BMFO01000001.1"/>
</dbReference>
<dbReference type="InterPro" id="IPR003661">
    <property type="entry name" value="HisK_dim/P_dom"/>
</dbReference>
<reference evidence="16" key="1">
    <citation type="journal article" date="2014" name="Int. J. Syst. Evol. Microbiol.">
        <title>Complete genome sequence of Corynebacterium casei LMG S-19264T (=DSM 44701T), isolated from a smear-ripened cheese.</title>
        <authorList>
            <consortium name="US DOE Joint Genome Institute (JGI-PGF)"/>
            <person name="Walter F."/>
            <person name="Albersmeier A."/>
            <person name="Kalinowski J."/>
            <person name="Ruckert C."/>
        </authorList>
    </citation>
    <scope>NUCLEOTIDE SEQUENCE</scope>
    <source>
        <strain evidence="16">CGMCC 1.12726</strain>
    </source>
</reference>
<evidence type="ECO:0000313" key="16">
    <source>
        <dbReference type="EMBL" id="GGF83595.1"/>
    </source>
</evidence>
<dbReference type="InterPro" id="IPR050351">
    <property type="entry name" value="BphY/WalK/GraS-like"/>
</dbReference>
<keyword evidence="14" id="KW-0472">Membrane</keyword>
<evidence type="ECO:0000256" key="10">
    <source>
        <dbReference type="ARBA" id="ARBA00022777"/>
    </source>
</evidence>
<keyword evidence="9" id="KW-0547">Nucleotide-binding</keyword>
<keyword evidence="4" id="KW-0813">Transport</keyword>
<keyword evidence="13" id="KW-0902">Two-component regulatory system</keyword>
<dbReference type="InterPro" id="IPR003594">
    <property type="entry name" value="HATPase_dom"/>
</dbReference>
<keyword evidence="6" id="KW-0597">Phosphoprotein</keyword>
<dbReference type="EMBL" id="BMFO01000001">
    <property type="protein sequence ID" value="GGF83595.1"/>
    <property type="molecule type" value="Genomic_DNA"/>
</dbReference>
<keyword evidence="8" id="KW-0812">Transmembrane</keyword>
<evidence type="ECO:0000256" key="14">
    <source>
        <dbReference type="ARBA" id="ARBA00023136"/>
    </source>
</evidence>
<dbReference type="PANTHER" id="PTHR45453:SF1">
    <property type="entry name" value="PHOSPHATE REGULON SENSOR PROTEIN PHOR"/>
    <property type="match status" value="1"/>
</dbReference>
<evidence type="ECO:0000256" key="4">
    <source>
        <dbReference type="ARBA" id="ARBA00022448"/>
    </source>
</evidence>
<dbReference type="AlphaFoldDB" id="A0A917CBT6"/>
<evidence type="ECO:0000313" key="17">
    <source>
        <dbReference type="Proteomes" id="UP000632858"/>
    </source>
</evidence>
<comment type="caution">
    <text evidence="16">The sequence shown here is derived from an EMBL/GenBank/DDBJ whole genome shotgun (WGS) entry which is preliminary data.</text>
</comment>
<keyword evidence="7" id="KW-0808">Transferase</keyword>
<dbReference type="PROSITE" id="PS50109">
    <property type="entry name" value="HIS_KIN"/>
    <property type="match status" value="1"/>
</dbReference>
<sequence length="434" mass="48114">MPKATLTALAWRQSWILWAFTYAFGLAAGYWFGAWAGLWAAFTAITVLQIVRAYAKLGRILNQLESRVINPRPEGLGVWGALEILIFKKNQEHRHRIARLVQMLRGYRLAAGAMPEGALVVSRETGYLVWSNKTAKRMLGLSPGDEDSNLFRLFDAPIKDWFTAGDAEKPLLNVSSPAEAGAFLDLFLLPYTPQNSLLILRDSTKMRRLEQMRSDFVANVSHELRTPLTVIHGYLELIEQQENPELATIIQEMQKQSSRMNHLVEDLLNLSRLESESSLPEEPISTDSLMKTLLQEAAALSQGRHQVQAVGDFHGQLLGAPKEIHSAFSNLVSNAVRYTPTGGGIRLGFERNAAGGLDFFVSDTGFGIPADQIGRLTERFYRVSASRSRELGGTGLGLSICKHVLNLHQAELLIESTPGKGSTFRCRFPGARLA</sequence>
<feature type="domain" description="Histidine kinase" evidence="15">
    <location>
        <begin position="219"/>
        <end position="432"/>
    </location>
</feature>
<keyword evidence="12" id="KW-1133">Transmembrane helix</keyword>
<dbReference type="SUPFAM" id="SSF47384">
    <property type="entry name" value="Homodimeric domain of signal transducing histidine kinase"/>
    <property type="match status" value="1"/>
</dbReference>
<evidence type="ECO:0000256" key="7">
    <source>
        <dbReference type="ARBA" id="ARBA00022679"/>
    </source>
</evidence>
<dbReference type="SUPFAM" id="SSF55874">
    <property type="entry name" value="ATPase domain of HSP90 chaperone/DNA topoisomerase II/histidine kinase"/>
    <property type="match status" value="1"/>
</dbReference>
<evidence type="ECO:0000256" key="3">
    <source>
        <dbReference type="ARBA" id="ARBA00012438"/>
    </source>
</evidence>
<organism evidence="16 17">
    <name type="scientific">Arenimonas maotaiensis</name>
    <dbReference type="NCBI Taxonomy" id="1446479"/>
    <lineage>
        <taxon>Bacteria</taxon>
        <taxon>Pseudomonadati</taxon>
        <taxon>Pseudomonadota</taxon>
        <taxon>Gammaproteobacteria</taxon>
        <taxon>Lysobacterales</taxon>
        <taxon>Lysobacteraceae</taxon>
        <taxon>Arenimonas</taxon>
    </lineage>
</organism>
<keyword evidence="10 16" id="KW-0418">Kinase</keyword>
<dbReference type="InterPro" id="IPR036890">
    <property type="entry name" value="HATPase_C_sf"/>
</dbReference>
<reference evidence="16" key="2">
    <citation type="submission" date="2020-09" db="EMBL/GenBank/DDBJ databases">
        <authorList>
            <person name="Sun Q."/>
            <person name="Zhou Y."/>
        </authorList>
    </citation>
    <scope>NUCLEOTIDE SEQUENCE</scope>
    <source>
        <strain evidence="16">CGMCC 1.12726</strain>
    </source>
</reference>
<keyword evidence="5" id="KW-1003">Cell membrane</keyword>
<evidence type="ECO:0000256" key="13">
    <source>
        <dbReference type="ARBA" id="ARBA00023012"/>
    </source>
</evidence>
<gene>
    <name evidence="16" type="primary">phoR</name>
    <name evidence="16" type="ORF">GCM10010960_02100</name>
</gene>
<dbReference type="CDD" id="cd00082">
    <property type="entry name" value="HisKA"/>
    <property type="match status" value="1"/>
</dbReference>
<dbReference type="Proteomes" id="UP000632858">
    <property type="component" value="Unassembled WGS sequence"/>
</dbReference>
<accession>A0A917CBT6</accession>
<keyword evidence="11" id="KW-0067">ATP-binding</keyword>
<dbReference type="EC" id="2.7.13.3" evidence="3"/>
<evidence type="ECO:0000256" key="8">
    <source>
        <dbReference type="ARBA" id="ARBA00022692"/>
    </source>
</evidence>
<evidence type="ECO:0000256" key="1">
    <source>
        <dbReference type="ARBA" id="ARBA00000085"/>
    </source>
</evidence>
<dbReference type="GO" id="GO:0005524">
    <property type="term" value="F:ATP binding"/>
    <property type="evidence" value="ECO:0007669"/>
    <property type="project" value="UniProtKB-KW"/>
</dbReference>
<dbReference type="InterPro" id="IPR036097">
    <property type="entry name" value="HisK_dim/P_sf"/>
</dbReference>
<dbReference type="SMART" id="SM00387">
    <property type="entry name" value="HATPase_c"/>
    <property type="match status" value="1"/>
</dbReference>
<proteinExistence type="predicted"/>
<dbReference type="GO" id="GO:0016036">
    <property type="term" value="P:cellular response to phosphate starvation"/>
    <property type="evidence" value="ECO:0007669"/>
    <property type="project" value="TreeGrafter"/>
</dbReference>
<name>A0A917CBT6_9GAMM</name>
<evidence type="ECO:0000259" key="15">
    <source>
        <dbReference type="PROSITE" id="PS50109"/>
    </source>
</evidence>
<dbReference type="Gene3D" id="1.10.287.130">
    <property type="match status" value="1"/>
</dbReference>
<dbReference type="Gene3D" id="3.30.565.10">
    <property type="entry name" value="Histidine kinase-like ATPase, C-terminal domain"/>
    <property type="match status" value="1"/>
</dbReference>
<comment type="catalytic activity">
    <reaction evidence="1">
        <text>ATP + protein L-histidine = ADP + protein N-phospho-L-histidine.</text>
        <dbReference type="EC" id="2.7.13.3"/>
    </reaction>
</comment>
<evidence type="ECO:0000256" key="6">
    <source>
        <dbReference type="ARBA" id="ARBA00022553"/>
    </source>
</evidence>
<dbReference type="Pfam" id="PF02518">
    <property type="entry name" value="HATPase_c"/>
    <property type="match status" value="1"/>
</dbReference>
<dbReference type="SMART" id="SM00388">
    <property type="entry name" value="HisKA"/>
    <property type="match status" value="1"/>
</dbReference>
<dbReference type="PRINTS" id="PR00344">
    <property type="entry name" value="BCTRLSENSOR"/>
</dbReference>
<evidence type="ECO:0000256" key="5">
    <source>
        <dbReference type="ARBA" id="ARBA00022475"/>
    </source>
</evidence>
<dbReference type="FunFam" id="1.10.287.130:FF:000008">
    <property type="entry name" value="Two-component sensor histidine kinase"/>
    <property type="match status" value="1"/>
</dbReference>
<evidence type="ECO:0000256" key="12">
    <source>
        <dbReference type="ARBA" id="ARBA00022989"/>
    </source>
</evidence>
<dbReference type="InterPro" id="IPR014310">
    <property type="entry name" value="Sig_transdc_His_kinase_PhoR"/>
</dbReference>
<dbReference type="GO" id="GO:0000155">
    <property type="term" value="F:phosphorelay sensor kinase activity"/>
    <property type="evidence" value="ECO:0007669"/>
    <property type="project" value="InterPro"/>
</dbReference>
<dbReference type="InterPro" id="IPR004358">
    <property type="entry name" value="Sig_transdc_His_kin-like_C"/>
</dbReference>
<protein>
    <recommendedName>
        <fullName evidence="3">histidine kinase</fullName>
        <ecNumber evidence="3">2.7.13.3</ecNumber>
    </recommendedName>
</protein>
<dbReference type="InterPro" id="IPR005467">
    <property type="entry name" value="His_kinase_dom"/>
</dbReference>
<dbReference type="NCBIfam" id="TIGR02966">
    <property type="entry name" value="phoR_proteo"/>
    <property type="match status" value="1"/>
</dbReference>
<evidence type="ECO:0000256" key="2">
    <source>
        <dbReference type="ARBA" id="ARBA00004236"/>
    </source>
</evidence>
<dbReference type="PANTHER" id="PTHR45453">
    <property type="entry name" value="PHOSPHATE REGULON SENSOR PROTEIN PHOR"/>
    <property type="match status" value="1"/>
</dbReference>